<name>A0A951PUI4_9CYAN</name>
<reference evidence="1" key="1">
    <citation type="submission" date="2021-05" db="EMBL/GenBank/DDBJ databases">
        <authorList>
            <person name="Pietrasiak N."/>
            <person name="Ward R."/>
            <person name="Stajich J.E."/>
            <person name="Kurbessoian T."/>
        </authorList>
    </citation>
    <scope>NUCLEOTIDE SEQUENCE</scope>
    <source>
        <strain evidence="1">CPER-KK1</strain>
    </source>
</reference>
<organism evidence="1 2">
    <name type="scientific">Symplocastrum torsivum CPER-KK1</name>
    <dbReference type="NCBI Taxonomy" id="450513"/>
    <lineage>
        <taxon>Bacteria</taxon>
        <taxon>Bacillati</taxon>
        <taxon>Cyanobacteriota</taxon>
        <taxon>Cyanophyceae</taxon>
        <taxon>Oscillatoriophycideae</taxon>
        <taxon>Oscillatoriales</taxon>
        <taxon>Microcoleaceae</taxon>
        <taxon>Symplocastrum</taxon>
    </lineage>
</organism>
<comment type="caution">
    <text evidence="1">The sequence shown here is derived from an EMBL/GenBank/DDBJ whole genome shotgun (WGS) entry which is preliminary data.</text>
</comment>
<evidence type="ECO:0000313" key="1">
    <source>
        <dbReference type="EMBL" id="MBW4549431.1"/>
    </source>
</evidence>
<dbReference type="AlphaFoldDB" id="A0A951PUI4"/>
<accession>A0A951PUI4</accession>
<dbReference type="Proteomes" id="UP000753908">
    <property type="component" value="Unassembled WGS sequence"/>
</dbReference>
<protein>
    <submittedName>
        <fullName evidence="1">Uncharacterized protein</fullName>
    </submittedName>
</protein>
<sequence>MANDKTHRYQTQVLWTFFQSQNRAVAYDAQTAKLAIVATRAKGVFSKFEHTFFQKEMTNDI</sequence>
<proteinExistence type="predicted"/>
<evidence type="ECO:0000313" key="2">
    <source>
        <dbReference type="Proteomes" id="UP000753908"/>
    </source>
</evidence>
<gene>
    <name evidence="1" type="ORF">KME25_34270</name>
</gene>
<reference evidence="1" key="2">
    <citation type="journal article" date="2022" name="Microbiol. Resour. Announc.">
        <title>Metagenome Sequencing to Explore Phylogenomics of Terrestrial Cyanobacteria.</title>
        <authorList>
            <person name="Ward R.D."/>
            <person name="Stajich J.E."/>
            <person name="Johansen J.R."/>
            <person name="Huntemann M."/>
            <person name="Clum A."/>
            <person name="Foster B."/>
            <person name="Foster B."/>
            <person name="Roux S."/>
            <person name="Palaniappan K."/>
            <person name="Varghese N."/>
            <person name="Mukherjee S."/>
            <person name="Reddy T.B.K."/>
            <person name="Daum C."/>
            <person name="Copeland A."/>
            <person name="Chen I.A."/>
            <person name="Ivanova N.N."/>
            <person name="Kyrpides N.C."/>
            <person name="Shapiro N."/>
            <person name="Eloe-Fadrosh E.A."/>
            <person name="Pietrasiak N."/>
        </authorList>
    </citation>
    <scope>NUCLEOTIDE SEQUENCE</scope>
    <source>
        <strain evidence="1">CPER-KK1</strain>
    </source>
</reference>
<dbReference type="EMBL" id="JAHHIF010000098">
    <property type="protein sequence ID" value="MBW4549431.1"/>
    <property type="molecule type" value="Genomic_DNA"/>
</dbReference>